<feature type="binding site" evidence="5">
    <location>
        <begin position="283"/>
        <end position="285"/>
    </location>
    <ligand>
        <name>ATP</name>
        <dbReference type="ChEBI" id="CHEBI:30616"/>
    </ligand>
</feature>
<dbReference type="PANTHER" id="PTHR21060:SF15">
    <property type="entry name" value="ACETATE KINASE-RELATED"/>
    <property type="match status" value="1"/>
</dbReference>
<proteinExistence type="inferred from homology"/>
<comment type="cofactor">
    <cofactor evidence="5">
        <name>Mg(2+)</name>
        <dbReference type="ChEBI" id="CHEBI:18420"/>
    </cofactor>
</comment>
<dbReference type="HAMAP" id="MF_00020">
    <property type="entry name" value="Acetate_kinase"/>
    <property type="match status" value="1"/>
</dbReference>
<evidence type="ECO:0000256" key="2">
    <source>
        <dbReference type="ARBA" id="ARBA00022741"/>
    </source>
</evidence>
<keyword evidence="3 5" id="KW-0418">Kinase</keyword>
<dbReference type="CDD" id="cd24010">
    <property type="entry name" value="ASKHA_NBD_AcK_PK"/>
    <property type="match status" value="1"/>
</dbReference>
<name>A0ABP0UYR9_9BRYO</name>
<dbReference type="PROSITE" id="PS01075">
    <property type="entry name" value="ACETATE_KINASE_1"/>
    <property type="match status" value="1"/>
</dbReference>
<keyword evidence="5" id="KW-0460">Magnesium</keyword>
<dbReference type="EC" id="2.7.2.1" evidence="5"/>
<evidence type="ECO:0000313" key="7">
    <source>
        <dbReference type="Proteomes" id="UP001497512"/>
    </source>
</evidence>
<keyword evidence="7" id="KW-1185">Reference proteome</keyword>
<protein>
    <recommendedName>
        <fullName evidence="5">Probable acetate kinase</fullName>
        <ecNumber evidence="5">2.7.2.1</ecNumber>
    </recommendedName>
    <alternativeName>
        <fullName evidence="5">Acetokinase</fullName>
    </alternativeName>
</protein>
<feature type="binding site" evidence="5">
    <location>
        <begin position="209"/>
        <end position="213"/>
    </location>
    <ligand>
        <name>ATP</name>
        <dbReference type="ChEBI" id="CHEBI:30616"/>
    </ligand>
</feature>
<dbReference type="NCBIfam" id="TIGR00016">
    <property type="entry name" value="ackA"/>
    <property type="match status" value="1"/>
</dbReference>
<reference evidence="6" key="1">
    <citation type="submission" date="2024-02" db="EMBL/GenBank/DDBJ databases">
        <authorList>
            <consortium name="ELIXIR-Norway"/>
            <consortium name="Elixir Norway"/>
        </authorList>
    </citation>
    <scope>NUCLEOTIDE SEQUENCE</scope>
</reference>
<keyword evidence="5" id="KW-0479">Metal-binding</keyword>
<dbReference type="InterPro" id="IPR043129">
    <property type="entry name" value="ATPase_NBD"/>
</dbReference>
<dbReference type="Pfam" id="PF00871">
    <property type="entry name" value="Acetate_kinase"/>
    <property type="match status" value="1"/>
</dbReference>
<organism evidence="6 7">
    <name type="scientific">Sphagnum troendelagicum</name>
    <dbReference type="NCBI Taxonomy" id="128251"/>
    <lineage>
        <taxon>Eukaryota</taxon>
        <taxon>Viridiplantae</taxon>
        <taxon>Streptophyta</taxon>
        <taxon>Embryophyta</taxon>
        <taxon>Bryophyta</taxon>
        <taxon>Sphagnophytina</taxon>
        <taxon>Sphagnopsida</taxon>
        <taxon>Sphagnales</taxon>
        <taxon>Sphagnaceae</taxon>
        <taxon>Sphagnum</taxon>
    </lineage>
</organism>
<comment type="caution">
    <text evidence="5">Lacks conserved residue(s) required for the propagation of feature annotation.</text>
</comment>
<feature type="site" description="Transition state stabilizer" evidence="5">
    <location>
        <position position="181"/>
    </location>
</feature>
<comment type="similarity">
    <text evidence="5">Belongs to the acetokinase family.</text>
</comment>
<keyword evidence="2 5" id="KW-0547">Nucleotide-binding</keyword>
<dbReference type="InterPro" id="IPR004372">
    <property type="entry name" value="Ac/propionate_kinase"/>
</dbReference>
<keyword evidence="1 5" id="KW-0808">Transferase</keyword>
<evidence type="ECO:0000256" key="1">
    <source>
        <dbReference type="ARBA" id="ARBA00022679"/>
    </source>
</evidence>
<dbReference type="Gene3D" id="3.30.420.40">
    <property type="match status" value="2"/>
</dbReference>
<feature type="site" description="Transition state stabilizer" evidence="5">
    <location>
        <position position="242"/>
    </location>
</feature>
<evidence type="ECO:0000256" key="4">
    <source>
        <dbReference type="ARBA" id="ARBA00022840"/>
    </source>
</evidence>
<evidence type="ECO:0000313" key="6">
    <source>
        <dbReference type="EMBL" id="CAK9233182.1"/>
    </source>
</evidence>
<feature type="binding site" evidence="5">
    <location>
        <position position="18"/>
    </location>
    <ligand>
        <name>ATP</name>
        <dbReference type="ChEBI" id="CHEBI:30616"/>
    </ligand>
</feature>
<feature type="binding site" evidence="5">
    <location>
        <position position="93"/>
    </location>
    <ligand>
        <name>substrate</name>
    </ligand>
</feature>
<feature type="active site" description="Proton donor/acceptor" evidence="5">
    <location>
        <position position="149"/>
    </location>
</feature>
<dbReference type="PIRSF" id="PIRSF000722">
    <property type="entry name" value="Acetate_prop_kin"/>
    <property type="match status" value="1"/>
</dbReference>
<evidence type="ECO:0000256" key="3">
    <source>
        <dbReference type="ARBA" id="ARBA00022777"/>
    </source>
</evidence>
<evidence type="ECO:0000256" key="5">
    <source>
        <dbReference type="HAMAP-Rule" id="MF_03131"/>
    </source>
</evidence>
<dbReference type="SUPFAM" id="SSF53067">
    <property type="entry name" value="Actin-like ATPase domain"/>
    <property type="match status" value="2"/>
</dbReference>
<gene>
    <name evidence="6" type="ORF">CSSPTR1EN2_LOCUS21358</name>
</gene>
<dbReference type="PROSITE" id="PS01076">
    <property type="entry name" value="ACETATE_KINASE_2"/>
    <property type="match status" value="1"/>
</dbReference>
<dbReference type="InterPro" id="IPR000890">
    <property type="entry name" value="Aliphatic_acid_kin_short-chain"/>
</dbReference>
<comment type="catalytic activity">
    <reaction evidence="5">
        <text>acetate + ATP = acetyl phosphate + ADP</text>
        <dbReference type="Rhea" id="RHEA:11352"/>
        <dbReference type="ChEBI" id="CHEBI:22191"/>
        <dbReference type="ChEBI" id="CHEBI:30089"/>
        <dbReference type="ChEBI" id="CHEBI:30616"/>
        <dbReference type="ChEBI" id="CHEBI:456216"/>
        <dbReference type="EC" id="2.7.2.1"/>
    </reaction>
</comment>
<dbReference type="Proteomes" id="UP001497512">
    <property type="component" value="Chromosome 8"/>
</dbReference>
<comment type="pathway">
    <text evidence="5">Metabolic intermediate biosynthesis; acetyl-CoA biosynthesis; acetyl-CoA from acetate: step 1/2.</text>
</comment>
<dbReference type="InterPro" id="IPR023865">
    <property type="entry name" value="Aliphatic_acid_kinase_CS"/>
</dbReference>
<feature type="binding site" evidence="5">
    <location>
        <position position="387"/>
    </location>
    <ligand>
        <name>Mg(2+)</name>
        <dbReference type="ChEBI" id="CHEBI:18420"/>
    </ligand>
</feature>
<dbReference type="PANTHER" id="PTHR21060">
    <property type="entry name" value="ACETATE KINASE"/>
    <property type="match status" value="1"/>
</dbReference>
<dbReference type="EMBL" id="OZ019900">
    <property type="protein sequence ID" value="CAK9233182.1"/>
    <property type="molecule type" value="Genomic_DNA"/>
</dbReference>
<dbReference type="PRINTS" id="PR00471">
    <property type="entry name" value="ACETATEKNASE"/>
</dbReference>
<accession>A0ABP0UYR9</accession>
<feature type="binding site" evidence="5">
    <location>
        <position position="11"/>
    </location>
    <ligand>
        <name>Mg(2+)</name>
        <dbReference type="ChEBI" id="CHEBI:18420"/>
    </ligand>
</feature>
<sequence>MATSKSVLVINSGSSSLKYALFDLGKTATCIYQGLVDGIGTSKSFISHRNVPASHHITLQAADCTDHKQGLKKVLELLNLGKGCSGIAAVGHRVVHGGETLTEPTIITHSVKRAIEKAIPLAPLHNPPNLQGIRDAEEIFDCPQVAVFDTAFHGTMPPKAYMYAIPFQLYKELGVRRYGFHGTSYEYLLEQTGYVLNKPKDDLNLIIFHLGAGASMAAIKQGKCIDTTMGLTPLPGLVMATRSGDIDPAIWQMLATEKGLSNEEISTMLNKESGMFGLCGEKDMRAVWDAIEEGSKQHKLALDVFIHRIRTYLGAYLVHLQGQVDALVFSAGIGEASARTRRCICEGLEGFGIEIDAGKNTEGKSKKPMQIHKESSKIKILVIQTDEELHIARQTLQVINSHYQITSRGA</sequence>
<keyword evidence="4 5" id="KW-0067">ATP-binding</keyword>